<dbReference type="Proteomes" id="UP000584374">
    <property type="component" value="Unassembled WGS sequence"/>
</dbReference>
<keyword evidence="1" id="KW-0175">Coiled coil</keyword>
<feature type="transmembrane region" description="Helical" evidence="3">
    <location>
        <begin position="326"/>
        <end position="343"/>
    </location>
</feature>
<evidence type="ECO:0000313" key="4">
    <source>
        <dbReference type="EMBL" id="MBB5156495.1"/>
    </source>
</evidence>
<feature type="compositionally biased region" description="Polar residues" evidence="2">
    <location>
        <begin position="493"/>
        <end position="502"/>
    </location>
</feature>
<keyword evidence="4" id="KW-0282">Flagellum</keyword>
<proteinExistence type="predicted"/>
<keyword evidence="3" id="KW-0812">Transmembrane</keyword>
<evidence type="ECO:0000313" key="5">
    <source>
        <dbReference type="Proteomes" id="UP000584374"/>
    </source>
</evidence>
<evidence type="ECO:0000256" key="1">
    <source>
        <dbReference type="SAM" id="Coils"/>
    </source>
</evidence>
<dbReference type="RefSeq" id="WP_184727629.1">
    <property type="nucleotide sequence ID" value="NZ_JACHIW010000001.1"/>
</dbReference>
<dbReference type="EMBL" id="JACHIW010000001">
    <property type="protein sequence ID" value="MBB5156495.1"/>
    <property type="molecule type" value="Genomic_DNA"/>
</dbReference>
<keyword evidence="3" id="KW-1133">Transmembrane helix</keyword>
<keyword evidence="5" id="KW-1185">Reference proteome</keyword>
<feature type="compositionally biased region" description="Basic and acidic residues" evidence="2">
    <location>
        <begin position="51"/>
        <end position="62"/>
    </location>
</feature>
<feature type="coiled-coil region" evidence="1">
    <location>
        <begin position="150"/>
        <end position="257"/>
    </location>
</feature>
<organism evidence="4 5">
    <name type="scientific">Saccharopolyspora phatthalungensis</name>
    <dbReference type="NCBI Taxonomy" id="664693"/>
    <lineage>
        <taxon>Bacteria</taxon>
        <taxon>Bacillati</taxon>
        <taxon>Actinomycetota</taxon>
        <taxon>Actinomycetes</taxon>
        <taxon>Pseudonocardiales</taxon>
        <taxon>Pseudonocardiaceae</taxon>
        <taxon>Saccharopolyspora</taxon>
    </lineage>
</organism>
<evidence type="ECO:0000256" key="2">
    <source>
        <dbReference type="SAM" id="MobiDB-lite"/>
    </source>
</evidence>
<name>A0A840QDG5_9PSEU</name>
<feature type="region of interest" description="Disordered" evidence="2">
    <location>
        <begin position="51"/>
        <end position="81"/>
    </location>
</feature>
<evidence type="ECO:0000256" key="3">
    <source>
        <dbReference type="SAM" id="Phobius"/>
    </source>
</evidence>
<feature type="region of interest" description="Disordered" evidence="2">
    <location>
        <begin position="125"/>
        <end position="150"/>
    </location>
</feature>
<dbReference type="AlphaFoldDB" id="A0A840QDG5"/>
<reference evidence="4 5" key="1">
    <citation type="submission" date="2020-08" db="EMBL/GenBank/DDBJ databases">
        <title>Sequencing the genomes of 1000 actinobacteria strains.</title>
        <authorList>
            <person name="Klenk H.-P."/>
        </authorList>
    </citation>
    <scope>NUCLEOTIDE SEQUENCE [LARGE SCALE GENOMIC DNA]</scope>
    <source>
        <strain evidence="4 5">DSM 45584</strain>
    </source>
</reference>
<comment type="caution">
    <text evidence="4">The sequence shown here is derived from an EMBL/GenBank/DDBJ whole genome shotgun (WGS) entry which is preliminary data.</text>
</comment>
<keyword evidence="4" id="KW-0966">Cell projection</keyword>
<gene>
    <name evidence="4" type="ORF">BJ970_004029</name>
</gene>
<feature type="transmembrane region" description="Helical" evidence="3">
    <location>
        <begin position="301"/>
        <end position="320"/>
    </location>
</feature>
<feature type="region of interest" description="Disordered" evidence="2">
    <location>
        <begin position="489"/>
        <end position="509"/>
    </location>
</feature>
<sequence>MGDQQGREAVARYRKGLLAKRFTPPLVELLAELRELALKWFTQVEAAGRVEPGDGPKLHEVDPDTGQTVVSRRRVSEQLSPRDRISPPCIQLVEAYVTMYLERSGTASDGLNRRINTLYEAARVHADQEKQRRRRAPEPPGLPGVSSAEIRERERRITALEADLEQARRHVSELEQARLQVAELGAIRDQQAGQIAVLAAEVNRLREQLVNQDTELQQLREQQHLHQHEIKDLNTKLLRALAEADRMQARIAELSGDLTGPDPRDFVRQGPPTDTQPARFGRARIGRRILFSRPRRRQHQLSMWLFACAFAVGLETGLGAIFGHTAVVIGICSVVGLAIGGFGHTEGDLLFRITDRGINLGVRNGSFRWDDITRLTLVTMPAKDTEELGPSGNVSSACPRCGKTGIRPAVALEVYGAAGTTIAQLNMAYVAAPDVVYCLACHLRRKDTNGGPEARRRVAPPVGLQFLDNGWDRFAELVTDAAPHIELTRHSLKNLSPRNSPSEPLRKRP</sequence>
<accession>A0A840QDG5</accession>
<keyword evidence="3" id="KW-0472">Membrane</keyword>
<protein>
    <submittedName>
        <fullName evidence="4">Flagellar biosynthesis chaperone FliJ</fullName>
    </submittedName>
</protein>
<keyword evidence="4" id="KW-0969">Cilium</keyword>